<reference evidence="12 13" key="1">
    <citation type="journal article" date="2016" name="Front. Microbiol.">
        <title>Comprehensive Phylogenetic Analysis of Bovine Non-aureus Staphylococci Species Based on Whole-Genome Sequencing.</title>
        <authorList>
            <person name="Naushad S."/>
            <person name="Barkema H.W."/>
            <person name="Luby C."/>
            <person name="Condas L.A."/>
            <person name="Nobrega D.B."/>
            <person name="Carson D.A."/>
            <person name="De Buck J."/>
        </authorList>
    </citation>
    <scope>NUCLEOTIDE SEQUENCE [LARGE SCALE GENOMIC DNA]</scope>
    <source>
        <strain evidence="12 13">SNUC 4337</strain>
    </source>
</reference>
<accession>A0A2T4SDF4</accession>
<evidence type="ECO:0000256" key="9">
    <source>
        <dbReference type="ARBA" id="ARBA00023136"/>
    </source>
</evidence>
<evidence type="ECO:0000256" key="8">
    <source>
        <dbReference type="ARBA" id="ARBA00022967"/>
    </source>
</evidence>
<dbReference type="Proteomes" id="UP000240400">
    <property type="component" value="Unassembled WGS sequence"/>
</dbReference>
<comment type="function">
    <text evidence="10">Probably part of an ABC transporter complex. Responsible for energy coupling to the transport system.</text>
</comment>
<organism evidence="12 13">
    <name type="scientific">Staphylococcus nepalensis</name>
    <dbReference type="NCBI Taxonomy" id="214473"/>
    <lineage>
        <taxon>Bacteria</taxon>
        <taxon>Bacillati</taxon>
        <taxon>Bacillota</taxon>
        <taxon>Bacilli</taxon>
        <taxon>Bacillales</taxon>
        <taxon>Staphylococcaceae</taxon>
        <taxon>Staphylococcus</taxon>
    </lineage>
</organism>
<evidence type="ECO:0000256" key="4">
    <source>
        <dbReference type="ARBA" id="ARBA00022475"/>
    </source>
</evidence>
<evidence type="ECO:0000256" key="1">
    <source>
        <dbReference type="ARBA" id="ARBA00004202"/>
    </source>
</evidence>
<feature type="domain" description="ABC transporter" evidence="11">
    <location>
        <begin position="2"/>
        <end position="241"/>
    </location>
</feature>
<keyword evidence="3" id="KW-0813">Transport</keyword>
<dbReference type="CDD" id="cd03225">
    <property type="entry name" value="ABC_cobalt_CbiO_domain1"/>
    <property type="match status" value="1"/>
</dbReference>
<comment type="caution">
    <text evidence="12">The sequence shown here is derived from an EMBL/GenBank/DDBJ whole genome shotgun (WGS) entry which is preliminary data.</text>
</comment>
<dbReference type="InterPro" id="IPR015856">
    <property type="entry name" value="ABC_transpr_CbiO/EcfA_su"/>
</dbReference>
<evidence type="ECO:0000256" key="6">
    <source>
        <dbReference type="ARBA" id="ARBA00022741"/>
    </source>
</evidence>
<keyword evidence="6" id="KW-0547">Nucleotide-binding</keyword>
<evidence type="ECO:0000256" key="5">
    <source>
        <dbReference type="ARBA" id="ARBA00022737"/>
    </source>
</evidence>
<keyword evidence="7" id="KW-0067">ATP-binding</keyword>
<dbReference type="PROSITE" id="PS50893">
    <property type="entry name" value="ABC_TRANSPORTER_2"/>
    <property type="match status" value="2"/>
</dbReference>
<dbReference type="SUPFAM" id="SSF52540">
    <property type="entry name" value="P-loop containing nucleoside triphosphate hydrolases"/>
    <property type="match status" value="2"/>
</dbReference>
<evidence type="ECO:0000259" key="11">
    <source>
        <dbReference type="PROSITE" id="PS50893"/>
    </source>
</evidence>
<sequence length="486" mass="55877">MIQFKDVSFRYEANEQNILNDINLTIDDGEVICLTGASGCGKTTVTRMLNGIIPHFYNGEIDGQILMNDKDIQLQEVYELTQQSGSVFQNPRSQFFCLNTTSELAFELENYGTPPYEIKQRINQSVKQFNLEYLLNRDIFNLSGGEKQLLACSAIQVYGHKLIILDEPSSNLDFNTILKLKQMLKIWKSEGKTIVIAEHRLHYLTEIVDRFIVMSYGSIKKIYNNQQFNRLSHVQLTNLGLRMIHLRQLKAKSSLNSRNGYLNLHRFYFKYKRNQPLALNIDDVHISKGKVTTIIGRNGSGKSTLARGLTGVEKKFKGTVDYNQVTLKPRHRLSNVYMVFQDVNNQLFAESVEEELKLSNPTLDDEMIRRCLRNYSISEHLQRHPLSLSGGEKQRLAIASAVETKREILVFDEPSSGLDGHHMREMSKIINRLAYEGHTVLVITHDYEMLLSCTDEILHLEDGKVKAQYEINNDTIEKLQTFFNII</sequence>
<dbReference type="RefSeq" id="WP_107643943.1">
    <property type="nucleotide sequence ID" value="NZ_PZHR01000006.1"/>
</dbReference>
<keyword evidence="9" id="KW-0472">Membrane</keyword>
<protein>
    <submittedName>
        <fullName evidence="12">ABC transporter</fullName>
    </submittedName>
</protein>
<keyword evidence="4" id="KW-1003">Cell membrane</keyword>
<evidence type="ECO:0000256" key="10">
    <source>
        <dbReference type="ARBA" id="ARBA00025157"/>
    </source>
</evidence>
<dbReference type="InterPro" id="IPR017871">
    <property type="entry name" value="ABC_transporter-like_CS"/>
</dbReference>
<evidence type="ECO:0000256" key="3">
    <source>
        <dbReference type="ARBA" id="ARBA00022448"/>
    </source>
</evidence>
<dbReference type="PANTHER" id="PTHR43553">
    <property type="entry name" value="HEAVY METAL TRANSPORTER"/>
    <property type="match status" value="1"/>
</dbReference>
<dbReference type="OrthoDB" id="501320at2"/>
<name>A0A2T4SDF4_9STAP</name>
<dbReference type="InterPro" id="IPR003593">
    <property type="entry name" value="AAA+_ATPase"/>
</dbReference>
<dbReference type="InterPro" id="IPR003439">
    <property type="entry name" value="ABC_transporter-like_ATP-bd"/>
</dbReference>
<evidence type="ECO:0000313" key="13">
    <source>
        <dbReference type="Proteomes" id="UP000240400"/>
    </source>
</evidence>
<dbReference type="Gene3D" id="3.40.50.300">
    <property type="entry name" value="P-loop containing nucleotide triphosphate hydrolases"/>
    <property type="match status" value="2"/>
</dbReference>
<evidence type="ECO:0000256" key="2">
    <source>
        <dbReference type="ARBA" id="ARBA00005417"/>
    </source>
</evidence>
<feature type="domain" description="ABC transporter" evidence="11">
    <location>
        <begin position="262"/>
        <end position="483"/>
    </location>
</feature>
<dbReference type="AlphaFoldDB" id="A0A2T4SDF4"/>
<comment type="subcellular location">
    <subcellularLocation>
        <location evidence="1">Cell membrane</location>
        <topology evidence="1">Peripheral membrane protein</topology>
    </subcellularLocation>
</comment>
<dbReference type="SMART" id="SM00382">
    <property type="entry name" value="AAA"/>
    <property type="match status" value="2"/>
</dbReference>
<dbReference type="EMBL" id="PZHR01000006">
    <property type="protein sequence ID" value="PTK60390.1"/>
    <property type="molecule type" value="Genomic_DNA"/>
</dbReference>
<dbReference type="PANTHER" id="PTHR43553:SF23">
    <property type="entry name" value="ABC TRANSPORTER ATP-BINDING COMPONENT"/>
    <property type="match status" value="1"/>
</dbReference>
<keyword evidence="5" id="KW-0677">Repeat</keyword>
<evidence type="ECO:0000313" key="12">
    <source>
        <dbReference type="EMBL" id="PTK60390.1"/>
    </source>
</evidence>
<keyword evidence="8" id="KW-1278">Translocase</keyword>
<dbReference type="GO" id="GO:0005524">
    <property type="term" value="F:ATP binding"/>
    <property type="evidence" value="ECO:0007669"/>
    <property type="project" value="UniProtKB-KW"/>
</dbReference>
<dbReference type="GO" id="GO:0016887">
    <property type="term" value="F:ATP hydrolysis activity"/>
    <property type="evidence" value="ECO:0007669"/>
    <property type="project" value="InterPro"/>
</dbReference>
<evidence type="ECO:0000256" key="7">
    <source>
        <dbReference type="ARBA" id="ARBA00022840"/>
    </source>
</evidence>
<dbReference type="InterPro" id="IPR050095">
    <property type="entry name" value="ECF_ABC_transporter_ATP-bd"/>
</dbReference>
<proteinExistence type="inferred from homology"/>
<dbReference type="PROSITE" id="PS00211">
    <property type="entry name" value="ABC_TRANSPORTER_1"/>
    <property type="match status" value="1"/>
</dbReference>
<dbReference type="InterPro" id="IPR027417">
    <property type="entry name" value="P-loop_NTPase"/>
</dbReference>
<gene>
    <name evidence="12" type="ORF">BUZ61_02130</name>
</gene>
<dbReference type="Pfam" id="PF00005">
    <property type="entry name" value="ABC_tran"/>
    <property type="match status" value="2"/>
</dbReference>
<comment type="similarity">
    <text evidence="2">Belongs to the ABC transporter superfamily.</text>
</comment>
<dbReference type="GO" id="GO:0043190">
    <property type="term" value="C:ATP-binding cassette (ABC) transporter complex"/>
    <property type="evidence" value="ECO:0007669"/>
    <property type="project" value="TreeGrafter"/>
</dbReference>
<dbReference type="GO" id="GO:0042626">
    <property type="term" value="F:ATPase-coupled transmembrane transporter activity"/>
    <property type="evidence" value="ECO:0007669"/>
    <property type="project" value="TreeGrafter"/>
</dbReference>